<reference evidence="2" key="1">
    <citation type="submission" date="2019-11" db="EMBL/GenBank/DDBJ databases">
        <title>Genome sequence of Heliorestis convoluta strain HH, an alkaliphilic and minimalistic phototrophic bacterium from a soda lake in Egypt.</title>
        <authorList>
            <person name="Dewey E.D."/>
            <person name="Stokes L.M."/>
            <person name="Burchell B.M."/>
            <person name="Shaffer K.N."/>
            <person name="Huntington A.M."/>
            <person name="Baker J.M."/>
            <person name="Nadendla S."/>
            <person name="Giglio M.G."/>
            <person name="Touchman J.W."/>
            <person name="Blankenship R.E."/>
            <person name="Madigan M.T."/>
            <person name="Sattley W.M."/>
        </authorList>
    </citation>
    <scope>NUCLEOTIDE SEQUENCE [LARGE SCALE GENOMIC DNA]</scope>
    <source>
        <strain evidence="2">HH</strain>
    </source>
</reference>
<organism evidence="1 2">
    <name type="scientific">Heliorestis convoluta</name>
    <dbReference type="NCBI Taxonomy" id="356322"/>
    <lineage>
        <taxon>Bacteria</taxon>
        <taxon>Bacillati</taxon>
        <taxon>Bacillota</taxon>
        <taxon>Clostridia</taxon>
        <taxon>Eubacteriales</taxon>
        <taxon>Heliobacteriaceae</taxon>
        <taxon>Heliorestis</taxon>
    </lineage>
</organism>
<accession>A0A5Q2MY95</accession>
<name>A0A5Q2MY95_9FIRM</name>
<keyword evidence="2" id="KW-1185">Reference proteome</keyword>
<sequence length="39" mass="4605">MVEDCMREKNISFEDAISYLISVGWKAHRLFNEVMVSKK</sequence>
<evidence type="ECO:0000313" key="2">
    <source>
        <dbReference type="Proteomes" id="UP000366051"/>
    </source>
</evidence>
<dbReference type="KEGG" id="hcv:FTV88_0130"/>
<proteinExistence type="predicted"/>
<dbReference type="EMBL" id="CP045875">
    <property type="protein sequence ID" value="QGG46309.1"/>
    <property type="molecule type" value="Genomic_DNA"/>
</dbReference>
<gene>
    <name evidence="1" type="ORF">FTV88_0130</name>
</gene>
<evidence type="ECO:0000313" key="1">
    <source>
        <dbReference type="EMBL" id="QGG46309.1"/>
    </source>
</evidence>
<protein>
    <submittedName>
        <fullName evidence="1">Uncharacterized protein</fullName>
    </submittedName>
</protein>
<dbReference type="AlphaFoldDB" id="A0A5Q2MY95"/>
<dbReference type="Proteomes" id="UP000366051">
    <property type="component" value="Chromosome"/>
</dbReference>